<evidence type="ECO:0000313" key="3">
    <source>
        <dbReference type="Proteomes" id="UP001589890"/>
    </source>
</evidence>
<feature type="transmembrane region" description="Helical" evidence="1">
    <location>
        <begin position="20"/>
        <end position="38"/>
    </location>
</feature>
<reference evidence="2 3" key="1">
    <citation type="submission" date="2024-09" db="EMBL/GenBank/DDBJ databases">
        <authorList>
            <person name="Sun Q."/>
            <person name="Mori K."/>
        </authorList>
    </citation>
    <scope>NUCLEOTIDE SEQUENCE [LARGE SCALE GENOMIC DNA]</scope>
    <source>
        <strain evidence="2 3">CGMCC 1.15906</strain>
    </source>
</reference>
<proteinExistence type="predicted"/>
<name>A0ABV6QSW6_9ACTN</name>
<sequence>MRVLGRKAAAKKPVRVTSELALFVLFAIVLGAVGWNLAQDEMKLRKEGKTATGTVVRVIEAPSKGGDDFVIRYALPSGRKADGTASPFLENDLKVGQTVKIRYYPEKTGRVWTEDRNSGVWLPTAFFAGAVFCLYYGRRRNIYRP</sequence>
<dbReference type="RefSeq" id="WP_380052841.1">
    <property type="nucleotide sequence ID" value="NZ_JBHLTC010000036.1"/>
</dbReference>
<protein>
    <submittedName>
        <fullName evidence="2">DUF3592 domain-containing protein</fullName>
    </submittedName>
</protein>
<feature type="transmembrane region" description="Helical" evidence="1">
    <location>
        <begin position="120"/>
        <end position="137"/>
    </location>
</feature>
<evidence type="ECO:0000313" key="2">
    <source>
        <dbReference type="EMBL" id="MFC0627735.1"/>
    </source>
</evidence>
<dbReference type="EMBL" id="JBHLTC010000036">
    <property type="protein sequence ID" value="MFC0627735.1"/>
    <property type="molecule type" value="Genomic_DNA"/>
</dbReference>
<gene>
    <name evidence="2" type="ORF">ACFFGN_26915</name>
</gene>
<accession>A0ABV6QSW6</accession>
<organism evidence="2 3">
    <name type="scientific">Kribbella deserti</name>
    <dbReference type="NCBI Taxonomy" id="1926257"/>
    <lineage>
        <taxon>Bacteria</taxon>
        <taxon>Bacillati</taxon>
        <taxon>Actinomycetota</taxon>
        <taxon>Actinomycetes</taxon>
        <taxon>Propionibacteriales</taxon>
        <taxon>Kribbellaceae</taxon>
        <taxon>Kribbella</taxon>
    </lineage>
</organism>
<keyword evidence="3" id="KW-1185">Reference proteome</keyword>
<keyword evidence="1" id="KW-1133">Transmembrane helix</keyword>
<comment type="caution">
    <text evidence="2">The sequence shown here is derived from an EMBL/GenBank/DDBJ whole genome shotgun (WGS) entry which is preliminary data.</text>
</comment>
<keyword evidence="1" id="KW-0812">Transmembrane</keyword>
<dbReference type="Proteomes" id="UP001589890">
    <property type="component" value="Unassembled WGS sequence"/>
</dbReference>
<evidence type="ECO:0000256" key="1">
    <source>
        <dbReference type="SAM" id="Phobius"/>
    </source>
</evidence>
<keyword evidence="1" id="KW-0472">Membrane</keyword>